<evidence type="ECO:0000313" key="2">
    <source>
        <dbReference type="Proteomes" id="UP000326565"/>
    </source>
</evidence>
<accession>A0A5N5WN39</accession>
<dbReference type="Proteomes" id="UP000326565">
    <property type="component" value="Unassembled WGS sequence"/>
</dbReference>
<dbReference type="AlphaFoldDB" id="A0A5N5WN39"/>
<organism evidence="1 2">
    <name type="scientific">Aspergillus leporis</name>
    <dbReference type="NCBI Taxonomy" id="41062"/>
    <lineage>
        <taxon>Eukaryota</taxon>
        <taxon>Fungi</taxon>
        <taxon>Dikarya</taxon>
        <taxon>Ascomycota</taxon>
        <taxon>Pezizomycotina</taxon>
        <taxon>Eurotiomycetes</taxon>
        <taxon>Eurotiomycetidae</taxon>
        <taxon>Eurotiales</taxon>
        <taxon>Aspergillaceae</taxon>
        <taxon>Aspergillus</taxon>
        <taxon>Aspergillus subgen. Circumdati</taxon>
    </lineage>
</organism>
<proteinExistence type="predicted"/>
<sequence>MRPASARTWHVNATSLNSTIRGLVIWPSSLQRHRKVCVPRFRRFYAGLAKRNPSISGTSMIPHPVLRDHCGQSHISVAESYNRIYFLILDRLDDMIAGRCPGLVPIMDF</sequence>
<name>A0A5N5WN39_9EURO</name>
<gene>
    <name evidence="1" type="ORF">BDV29DRAFT_63910</name>
</gene>
<reference evidence="1 2" key="1">
    <citation type="submission" date="2019-04" db="EMBL/GenBank/DDBJ databases">
        <title>Friends and foes A comparative genomics study of 23 Aspergillus species from section Flavi.</title>
        <authorList>
            <consortium name="DOE Joint Genome Institute"/>
            <person name="Kjaerbolling I."/>
            <person name="Vesth T."/>
            <person name="Frisvad J.C."/>
            <person name="Nybo J.L."/>
            <person name="Theobald S."/>
            <person name="Kildgaard S."/>
            <person name="Isbrandt T."/>
            <person name="Kuo A."/>
            <person name="Sato A."/>
            <person name="Lyhne E.K."/>
            <person name="Kogle M.E."/>
            <person name="Wiebenga A."/>
            <person name="Kun R.S."/>
            <person name="Lubbers R.J."/>
            <person name="Makela M.R."/>
            <person name="Barry K."/>
            <person name="Chovatia M."/>
            <person name="Clum A."/>
            <person name="Daum C."/>
            <person name="Haridas S."/>
            <person name="He G."/>
            <person name="LaButti K."/>
            <person name="Lipzen A."/>
            <person name="Mondo S."/>
            <person name="Riley R."/>
            <person name="Salamov A."/>
            <person name="Simmons B.A."/>
            <person name="Magnuson J.K."/>
            <person name="Henrissat B."/>
            <person name="Mortensen U.H."/>
            <person name="Larsen T.O."/>
            <person name="Devries R.P."/>
            <person name="Grigoriev I.V."/>
            <person name="Machida M."/>
            <person name="Baker S.E."/>
            <person name="Andersen M.R."/>
        </authorList>
    </citation>
    <scope>NUCLEOTIDE SEQUENCE [LARGE SCALE GENOMIC DNA]</scope>
    <source>
        <strain evidence="1 2">CBS 151.66</strain>
    </source>
</reference>
<evidence type="ECO:0000313" key="1">
    <source>
        <dbReference type="EMBL" id="KAB8068714.1"/>
    </source>
</evidence>
<protein>
    <submittedName>
        <fullName evidence="1">Uncharacterized protein</fullName>
    </submittedName>
</protein>
<dbReference type="EMBL" id="ML732377">
    <property type="protein sequence ID" value="KAB8068714.1"/>
    <property type="molecule type" value="Genomic_DNA"/>
</dbReference>
<keyword evidence="2" id="KW-1185">Reference proteome</keyword>